<dbReference type="InterPro" id="IPR011545">
    <property type="entry name" value="DEAD/DEAH_box_helicase_dom"/>
</dbReference>
<evidence type="ECO:0000256" key="6">
    <source>
        <dbReference type="ARBA" id="ARBA00022806"/>
    </source>
</evidence>
<keyword evidence="17" id="KW-1185">Reference proteome</keyword>
<evidence type="ECO:0000259" key="14">
    <source>
        <dbReference type="PROSITE" id="PS51192"/>
    </source>
</evidence>
<dbReference type="InterPro" id="IPR047112">
    <property type="entry name" value="RecG/Mfd"/>
</dbReference>
<dbReference type="SUPFAM" id="SSF141259">
    <property type="entry name" value="CarD-like"/>
    <property type="match status" value="1"/>
</dbReference>
<evidence type="ECO:0000256" key="8">
    <source>
        <dbReference type="ARBA" id="ARBA00023125"/>
    </source>
</evidence>
<dbReference type="InterPro" id="IPR027417">
    <property type="entry name" value="P-loop_NTPase"/>
</dbReference>
<keyword evidence="4 13" id="KW-0227">DNA damage</keyword>
<keyword evidence="3 13" id="KW-0547">Nucleotide-binding</keyword>
<evidence type="ECO:0000256" key="4">
    <source>
        <dbReference type="ARBA" id="ARBA00022763"/>
    </source>
</evidence>
<dbReference type="Pfam" id="PF00270">
    <property type="entry name" value="DEAD"/>
    <property type="match status" value="1"/>
</dbReference>
<keyword evidence="7 13" id="KW-0067">ATP-binding</keyword>
<dbReference type="HAMAP" id="MF_00969">
    <property type="entry name" value="TRCF"/>
    <property type="match status" value="1"/>
</dbReference>
<evidence type="ECO:0000313" key="16">
    <source>
        <dbReference type="EMBL" id="TCS88009.1"/>
    </source>
</evidence>
<dbReference type="Gene3D" id="3.40.50.11180">
    <property type="match status" value="1"/>
</dbReference>
<protein>
    <recommendedName>
        <fullName evidence="12 13">Transcription-repair-coupling factor</fullName>
        <shortName evidence="13">TRCF</shortName>
        <ecNumber evidence="13">3.6.4.-</ecNumber>
    </recommendedName>
</protein>
<dbReference type="Pfam" id="PF00271">
    <property type="entry name" value="Helicase_C"/>
    <property type="match status" value="1"/>
</dbReference>
<dbReference type="InterPro" id="IPR003711">
    <property type="entry name" value="CarD-like/TRCF_RID"/>
</dbReference>
<dbReference type="SMART" id="SM01058">
    <property type="entry name" value="CarD_TRCF"/>
    <property type="match status" value="1"/>
</dbReference>
<name>A0A4R3KVV6_9FIRM</name>
<dbReference type="InterPro" id="IPR036101">
    <property type="entry name" value="CarD-like/TRCF_RID_sf"/>
</dbReference>
<dbReference type="AlphaFoldDB" id="A0A4R3KVV6"/>
<dbReference type="CDD" id="cd17991">
    <property type="entry name" value="DEXHc_TRCF"/>
    <property type="match status" value="1"/>
</dbReference>
<dbReference type="PANTHER" id="PTHR47964:SF1">
    <property type="entry name" value="ATP-DEPENDENT DNA HELICASE HOMOLOG RECG, CHLOROPLASTIC"/>
    <property type="match status" value="1"/>
</dbReference>
<dbReference type="PROSITE" id="PS51192">
    <property type="entry name" value="HELICASE_ATP_BIND_1"/>
    <property type="match status" value="1"/>
</dbReference>
<dbReference type="Gene3D" id="2.40.10.170">
    <property type="match status" value="1"/>
</dbReference>
<dbReference type="Gene3D" id="3.30.2060.10">
    <property type="entry name" value="Penicillin-binding protein 1b domain"/>
    <property type="match status" value="1"/>
</dbReference>
<dbReference type="RefSeq" id="WP_202690507.1">
    <property type="nucleotide sequence ID" value="NZ_CP068564.1"/>
</dbReference>
<reference evidence="16 17" key="1">
    <citation type="submission" date="2019-03" db="EMBL/GenBank/DDBJ databases">
        <title>Genomic Encyclopedia of Type Strains, Phase IV (KMG-IV): sequencing the most valuable type-strain genomes for metagenomic binning, comparative biology and taxonomic classification.</title>
        <authorList>
            <person name="Goeker M."/>
        </authorList>
    </citation>
    <scope>NUCLEOTIDE SEQUENCE [LARGE SCALE GENOMIC DNA]</scope>
    <source>
        <strain evidence="16 17">DSM 26752</strain>
    </source>
</reference>
<dbReference type="NCBIfam" id="TIGR00580">
    <property type="entry name" value="mfd"/>
    <property type="match status" value="1"/>
</dbReference>
<sequence length="1172" mass="135924">MQNIFIDPLKNLASYKKLLEDIKLNKTPISTHGIIDENLGHIVYALNQDMKKQVLVITHDDNKARRIYEDIKNFDENIVEFYPTREILFYKVDAISTEVNNQRLRVLSRLLSKEPVIVIASIESLLTKLIAPDIFKKYMINIKQGDIVDLEGLTEKLISCGYERETMVEGVGQFSIRGGILDFYSPNYDTPFRIELFDDEVDSIRSFDLLSQRSLEVVDSILISPVKEVFIIDEYRNNIISNIKKDINRGIKKLKTDSEVRTTIEDKFESYLEEIKEKLHISNMDMITPYIPENYLSSILKYMDFDGLIFMDEPERLRERYDSIKEQFLLQYSQAFEVGEALSKHENMLYEYMHIVEDINEKVCITNTALIKQDTLFKPKSILKFTSKSMQYFHSNMKILKDELEHYKYRGYKVIILAGTKKKAKILYDNLMNMGLECSYIEDTDREIKSGQVFITTGKITRGFEYSDIKFAIISEGEIYGTYKGRTKKTKKRSKEETISFSDLNIGDYVVHENHGIGKYEGIEQLDIQGVKKDYLTIAYKGNDKLYVPVEQMNLIQKYIGADSVKPKINRLSSPEWAKTKQRAKKAVEDMAKDLLELYAKRESQQGYAFSKDTPWQREFEDLFPYEETEGQLRSIEEIKRDMESNRPMDRLLCGDVGYGKTEVALRAAFKAVMDGKQVAFLVPTTILAQQHYNTMIERFDPFPIKIAMLSRFRTALNQKDIVDGLRKGTIDIVVGTHRLLSKDVAFKDLGLLIIDEEQRFGVKHKEKLKKLKENVDVLTLTATPIPRTLHMSLIGIRDMSIIEEPPEERYPVQTYVVEFNEQMIREAILKEIERGGQVYFVYNRVDTIDKMAIKLKDLVPEANIAVGHGQMSERQLEKIMMDFISMKYNVLVSTTIIETGLDIPNVNTIIIYNADKMGLSQLYQLRGRVGRTNRVAYAYLTYEKDKVLTEIAEKRLRAIKDFTEFGSGFKIAMRDLEIRGAGNLLGVEQHGHIEAIGYDLYVKFLNETIKKLKGEKIEEVVNTSIDLNIDGYIPTSYIEDEEQKIDIYKKIAVIENLEDYRELIDELIDRFGDLPIEVKNLLDISYIKNIAGTCHINNIYQSEDTLILEFSSIEYISPDLIHYLSKEYGRRISFDLSNNPSFKYRFRKNMLTELKELVEKISGFHNMTNNI</sequence>
<evidence type="ECO:0000256" key="13">
    <source>
        <dbReference type="HAMAP-Rule" id="MF_00969"/>
    </source>
</evidence>
<dbReference type="SUPFAM" id="SSF52540">
    <property type="entry name" value="P-loop containing nucleoside triphosphate hydrolases"/>
    <property type="match status" value="4"/>
</dbReference>
<dbReference type="PANTHER" id="PTHR47964">
    <property type="entry name" value="ATP-DEPENDENT DNA HELICASE HOMOLOG RECG, CHLOROPLASTIC"/>
    <property type="match status" value="1"/>
</dbReference>
<evidence type="ECO:0000256" key="1">
    <source>
        <dbReference type="ARBA" id="ARBA00004496"/>
    </source>
</evidence>
<feature type="domain" description="Helicase C-terminal" evidence="15">
    <location>
        <begin position="812"/>
        <end position="978"/>
    </location>
</feature>
<evidence type="ECO:0000313" key="17">
    <source>
        <dbReference type="Proteomes" id="UP000294567"/>
    </source>
</evidence>
<feature type="domain" description="Helicase ATP-binding" evidence="14">
    <location>
        <begin position="642"/>
        <end position="803"/>
    </location>
</feature>
<comment type="caution">
    <text evidence="16">The sequence shown here is derived from an EMBL/GenBank/DDBJ whole genome shotgun (WGS) entry which is preliminary data.</text>
</comment>
<dbReference type="GO" id="GO:0016787">
    <property type="term" value="F:hydrolase activity"/>
    <property type="evidence" value="ECO:0007669"/>
    <property type="project" value="UniProtKB-KW"/>
</dbReference>
<dbReference type="PROSITE" id="PS51194">
    <property type="entry name" value="HELICASE_CTER"/>
    <property type="match status" value="1"/>
</dbReference>
<dbReference type="GO" id="GO:0003678">
    <property type="term" value="F:DNA helicase activity"/>
    <property type="evidence" value="ECO:0007669"/>
    <property type="project" value="TreeGrafter"/>
</dbReference>
<dbReference type="InterPro" id="IPR005118">
    <property type="entry name" value="TRCF_C"/>
</dbReference>
<accession>A0A4R3KVV6</accession>
<dbReference type="SMART" id="SM00490">
    <property type="entry name" value="HELICc"/>
    <property type="match status" value="1"/>
</dbReference>
<keyword evidence="2 13" id="KW-0963">Cytoplasm</keyword>
<dbReference type="GO" id="GO:0005524">
    <property type="term" value="F:ATP binding"/>
    <property type="evidence" value="ECO:0007669"/>
    <property type="project" value="UniProtKB-UniRule"/>
</dbReference>
<keyword evidence="5 13" id="KW-0378">Hydrolase</keyword>
<evidence type="ECO:0000256" key="7">
    <source>
        <dbReference type="ARBA" id="ARBA00022840"/>
    </source>
</evidence>
<evidence type="ECO:0000256" key="2">
    <source>
        <dbReference type="ARBA" id="ARBA00022490"/>
    </source>
</evidence>
<evidence type="ECO:0000256" key="10">
    <source>
        <dbReference type="ARBA" id="ARBA00061104"/>
    </source>
</evidence>
<dbReference type="Pfam" id="PF03461">
    <property type="entry name" value="TRCF"/>
    <property type="match status" value="1"/>
</dbReference>
<dbReference type="GO" id="GO:0000716">
    <property type="term" value="P:transcription-coupled nucleotide-excision repair, DNA damage recognition"/>
    <property type="evidence" value="ECO:0007669"/>
    <property type="project" value="UniProtKB-UniRule"/>
</dbReference>
<evidence type="ECO:0000256" key="3">
    <source>
        <dbReference type="ARBA" id="ARBA00022741"/>
    </source>
</evidence>
<proteinExistence type="inferred from homology"/>
<dbReference type="Proteomes" id="UP000294567">
    <property type="component" value="Unassembled WGS sequence"/>
</dbReference>
<organism evidence="16 17">
    <name type="scientific">Keratinibaculum paraultunense</name>
    <dbReference type="NCBI Taxonomy" id="1278232"/>
    <lineage>
        <taxon>Bacteria</taxon>
        <taxon>Bacillati</taxon>
        <taxon>Bacillota</taxon>
        <taxon>Tissierellia</taxon>
        <taxon>Tissierellales</taxon>
        <taxon>Tepidimicrobiaceae</taxon>
        <taxon>Keratinibaculum</taxon>
    </lineage>
</organism>
<comment type="subcellular location">
    <subcellularLocation>
        <location evidence="1 13">Cytoplasm</location>
    </subcellularLocation>
</comment>
<dbReference type="GO" id="GO:0005737">
    <property type="term" value="C:cytoplasm"/>
    <property type="evidence" value="ECO:0007669"/>
    <property type="project" value="UniProtKB-SubCell"/>
</dbReference>
<dbReference type="SMART" id="SM00487">
    <property type="entry name" value="DEXDc"/>
    <property type="match status" value="1"/>
</dbReference>
<dbReference type="Gene3D" id="3.40.50.300">
    <property type="entry name" value="P-loop containing nucleotide triphosphate hydrolases"/>
    <property type="match status" value="2"/>
</dbReference>
<dbReference type="GO" id="GO:0003684">
    <property type="term" value="F:damaged DNA binding"/>
    <property type="evidence" value="ECO:0007669"/>
    <property type="project" value="InterPro"/>
</dbReference>
<dbReference type="Gene3D" id="3.90.1150.50">
    <property type="entry name" value="Transcription-repair-coupling factor, D7 domain"/>
    <property type="match status" value="1"/>
</dbReference>
<dbReference type="SUPFAM" id="SSF143517">
    <property type="entry name" value="TRCF domain-like"/>
    <property type="match status" value="1"/>
</dbReference>
<keyword evidence="8 13" id="KW-0238">DNA-binding</keyword>
<dbReference type="EMBL" id="SMAE01000009">
    <property type="protein sequence ID" value="TCS88009.1"/>
    <property type="molecule type" value="Genomic_DNA"/>
</dbReference>
<comment type="function">
    <text evidence="13">Couples transcription and DNA repair by recognizing RNA polymerase (RNAP) stalled at DNA lesions. Mediates ATP-dependent release of RNAP and its truncated transcript from the DNA, and recruitment of nucleotide excision repair machinery to the damaged site.</text>
</comment>
<keyword evidence="9 13" id="KW-0234">DNA repair</keyword>
<evidence type="ECO:0000259" key="15">
    <source>
        <dbReference type="PROSITE" id="PS51194"/>
    </source>
</evidence>
<gene>
    <name evidence="13" type="primary">mfd</name>
    <name evidence="16" type="ORF">EDD65_10951</name>
</gene>
<dbReference type="FunFam" id="3.40.50.300:FF:000546">
    <property type="entry name" value="Transcription-repair-coupling factor"/>
    <property type="match status" value="1"/>
</dbReference>
<evidence type="ECO:0000256" key="11">
    <source>
        <dbReference type="ARBA" id="ARBA00061399"/>
    </source>
</evidence>
<dbReference type="Pfam" id="PF02559">
    <property type="entry name" value="CarD_TRCF_RID"/>
    <property type="match status" value="1"/>
</dbReference>
<dbReference type="InterPro" id="IPR037235">
    <property type="entry name" value="TRCF-like_C_D7"/>
</dbReference>
<dbReference type="InterPro" id="IPR014001">
    <property type="entry name" value="Helicase_ATP-bd"/>
</dbReference>
<dbReference type="InterPro" id="IPR041471">
    <property type="entry name" value="UvrB_inter"/>
</dbReference>
<evidence type="ECO:0000256" key="5">
    <source>
        <dbReference type="ARBA" id="ARBA00022801"/>
    </source>
</evidence>
<comment type="similarity">
    <text evidence="10 13">In the N-terminal section; belongs to the UvrB family.</text>
</comment>
<evidence type="ECO:0000256" key="9">
    <source>
        <dbReference type="ARBA" id="ARBA00023204"/>
    </source>
</evidence>
<dbReference type="Pfam" id="PF17757">
    <property type="entry name" value="UvrB_inter"/>
    <property type="match status" value="1"/>
</dbReference>
<dbReference type="SMART" id="SM00982">
    <property type="entry name" value="TRCF"/>
    <property type="match status" value="1"/>
</dbReference>
<dbReference type="GO" id="GO:0006355">
    <property type="term" value="P:regulation of DNA-templated transcription"/>
    <property type="evidence" value="ECO:0007669"/>
    <property type="project" value="UniProtKB-UniRule"/>
</dbReference>
<dbReference type="InterPro" id="IPR001650">
    <property type="entry name" value="Helicase_C-like"/>
</dbReference>
<dbReference type="InterPro" id="IPR004576">
    <property type="entry name" value="Mfd"/>
</dbReference>
<dbReference type="EC" id="3.6.4.-" evidence="13"/>
<keyword evidence="6" id="KW-0347">Helicase</keyword>
<comment type="similarity">
    <text evidence="11 13">In the C-terminal section; belongs to the helicase family. RecG subfamily.</text>
</comment>
<evidence type="ECO:0000256" key="12">
    <source>
        <dbReference type="ARBA" id="ARBA00070128"/>
    </source>
</evidence>